<evidence type="ECO:0000256" key="1">
    <source>
        <dbReference type="ARBA" id="ARBA00004167"/>
    </source>
</evidence>
<accession>A0AAX4HM96</accession>
<feature type="domain" description="Translocation and assembly module TamB C-terminal" evidence="5">
    <location>
        <begin position="499"/>
        <end position="565"/>
    </location>
</feature>
<evidence type="ECO:0000313" key="6">
    <source>
        <dbReference type="EMBL" id="WPU64336.1"/>
    </source>
</evidence>
<protein>
    <submittedName>
        <fullName evidence="6">Translocation/assembly module TamB domain-containing protein</fullName>
    </submittedName>
</protein>
<evidence type="ECO:0000256" key="3">
    <source>
        <dbReference type="ARBA" id="ARBA00022989"/>
    </source>
</evidence>
<reference evidence="6 7" key="1">
    <citation type="submission" date="2023-11" db="EMBL/GenBank/DDBJ databases">
        <title>Peredibacter starrii A3.12.</title>
        <authorList>
            <person name="Mitchell R.J."/>
        </authorList>
    </citation>
    <scope>NUCLEOTIDE SEQUENCE [LARGE SCALE GENOMIC DNA]</scope>
    <source>
        <strain evidence="6 7">A3.12</strain>
    </source>
</reference>
<evidence type="ECO:0000259" key="5">
    <source>
        <dbReference type="Pfam" id="PF04357"/>
    </source>
</evidence>
<dbReference type="InterPro" id="IPR007452">
    <property type="entry name" value="TamB_C"/>
</dbReference>
<organism evidence="6 7">
    <name type="scientific">Peredibacter starrii</name>
    <dbReference type="NCBI Taxonomy" id="28202"/>
    <lineage>
        <taxon>Bacteria</taxon>
        <taxon>Pseudomonadati</taxon>
        <taxon>Bdellovibrionota</taxon>
        <taxon>Bacteriovoracia</taxon>
        <taxon>Bacteriovoracales</taxon>
        <taxon>Bacteriovoracaceae</taxon>
        <taxon>Peredibacter</taxon>
    </lineage>
</organism>
<dbReference type="Pfam" id="PF04357">
    <property type="entry name" value="TamB"/>
    <property type="match status" value="1"/>
</dbReference>
<proteinExistence type="predicted"/>
<dbReference type="GO" id="GO:0009306">
    <property type="term" value="P:protein secretion"/>
    <property type="evidence" value="ECO:0007669"/>
    <property type="project" value="InterPro"/>
</dbReference>
<sequence length="654" mass="73567">MKKFVLYPLLSLLSLIILLVTIVGGILFFKPTLIINPKNIDFVLRKTKILKTHSWTDADITHQWIKWNERIIKGYFKNLCFEFDNDTAYLNICLSEISWNFTVTYVKGEGIKSITNSPIFVRDQFSKIVIKESKTPPPENESQPDIWGLWSMFWSPLVPDLDFVFDENELTLGKESYQFDVTVIKSPHKFHAKSLGFSLDANPEGFMLLAPSKFKIPKLKFNPPLHLYDVKLIGAVKKNGIPLDLSGGMEKILFHVTSKIELPLKDSFSSLNFRKKAILATRGDIRVPDVKQAIGRFAPSPFNVLPAPLNSMDGAINIEIVTKESEKNEEAIVTSKARIDLKSKEQVFLMDLGADLFLNLLTMRPVSVLAEIDFKKVNLALPKISKKSLPPQFTPDKRIITQKDKAKVTKKTKSQMEMTFRLEAMDEKSLHLSTNLLDQPLRLNFDLNIEEGDLKNGFVKVLPLKTKVFKRPIQIPSMQINFDAPAEPVLVGQVIFPLPEYKITMDLEGPISQPRYAFSSKPPLSRNDIYSVLLFGRPLEDLNPDDKRSASQTNQILAQGIMSLSVLYFLAGSPVEYIGYDPNSKTATAQFRLGSKSSLRVGGDSEGLNSTGIRQTIGKGWYIDTSATSTQKSSTGTTGNARDYGVMLERIISY</sequence>
<dbReference type="AlphaFoldDB" id="A0AAX4HM96"/>
<keyword evidence="7" id="KW-1185">Reference proteome</keyword>
<keyword evidence="4" id="KW-0472">Membrane</keyword>
<dbReference type="RefSeq" id="WP_321392951.1">
    <property type="nucleotide sequence ID" value="NZ_CP139487.1"/>
</dbReference>
<evidence type="ECO:0000256" key="2">
    <source>
        <dbReference type="ARBA" id="ARBA00022692"/>
    </source>
</evidence>
<dbReference type="KEGG" id="psti:SOO65_16700"/>
<comment type="subcellular location">
    <subcellularLocation>
        <location evidence="1">Membrane</location>
        <topology evidence="1">Single-pass membrane protein</topology>
    </subcellularLocation>
</comment>
<keyword evidence="2" id="KW-0812">Transmembrane</keyword>
<keyword evidence="3" id="KW-1133">Transmembrane helix</keyword>
<evidence type="ECO:0000313" key="7">
    <source>
        <dbReference type="Proteomes" id="UP001324634"/>
    </source>
</evidence>
<dbReference type="Proteomes" id="UP001324634">
    <property type="component" value="Chromosome"/>
</dbReference>
<gene>
    <name evidence="6" type="ORF">SOO65_16700</name>
</gene>
<dbReference type="EMBL" id="CP139487">
    <property type="protein sequence ID" value="WPU64336.1"/>
    <property type="molecule type" value="Genomic_DNA"/>
</dbReference>
<dbReference type="GO" id="GO:0005886">
    <property type="term" value="C:plasma membrane"/>
    <property type="evidence" value="ECO:0007669"/>
    <property type="project" value="InterPro"/>
</dbReference>
<evidence type="ECO:0000256" key="4">
    <source>
        <dbReference type="ARBA" id="ARBA00023136"/>
    </source>
</evidence>
<name>A0AAX4HM96_9BACT</name>